<evidence type="ECO:0000313" key="2">
    <source>
        <dbReference type="Proteomes" id="UP000017805"/>
    </source>
</evidence>
<dbReference type="EMBL" id="CP006643">
    <property type="protein sequence ID" value="AGX05909.1"/>
    <property type="molecule type" value="Genomic_DNA"/>
</dbReference>
<dbReference type="PATRIC" id="fig|1367477.3.peg.4041"/>
<sequence length="54" mass="5994">MADHSHIELIGNFALLKSAVEFGLIQLDNYLPVFQHSSKACKLLPQTNSPKSIK</sequence>
<proteinExistence type="predicted"/>
<dbReference type="Proteomes" id="UP000017805">
    <property type="component" value="Chromosome"/>
</dbReference>
<gene>
    <name evidence="1" type="ORF">N288_20180</name>
</gene>
<keyword evidence="2" id="KW-1185">Reference proteome</keyword>
<name>U5LDI8_9BACI</name>
<organism evidence="1 2">
    <name type="scientific">Bacillus infantis NRRL B-14911</name>
    <dbReference type="NCBI Taxonomy" id="1367477"/>
    <lineage>
        <taxon>Bacteria</taxon>
        <taxon>Bacillati</taxon>
        <taxon>Bacillota</taxon>
        <taxon>Bacilli</taxon>
        <taxon>Bacillales</taxon>
        <taxon>Bacillaceae</taxon>
        <taxon>Bacillus</taxon>
    </lineage>
</organism>
<reference evidence="1 2" key="1">
    <citation type="submission" date="2013-07" db="EMBL/GenBank/DDBJ databases">
        <title>Complete genome sequence of Bacillus infantis NRRL B-14911 that has potential to induce cardiac disease by antigenic mimicry.</title>
        <authorList>
            <person name="Massilamany C."/>
            <person name="Smith T.P.L."/>
            <person name="Loy J.D."/>
            <person name="Barletta R."/>
            <person name="Reddy J."/>
        </authorList>
    </citation>
    <scope>NUCLEOTIDE SEQUENCE [LARGE SCALE GENOMIC DNA]</scope>
    <source>
        <strain evidence="1 2">NRRL B-14911</strain>
    </source>
</reference>
<dbReference type="HOGENOM" id="CLU_203690_0_0_9"/>
<dbReference type="KEGG" id="bif:N288_20180"/>
<dbReference type="AlphaFoldDB" id="U5LDI8"/>
<dbReference type="STRING" id="1367477.N288_20180"/>
<accession>U5LDI8</accession>
<evidence type="ECO:0000313" key="1">
    <source>
        <dbReference type="EMBL" id="AGX05909.1"/>
    </source>
</evidence>
<protein>
    <submittedName>
        <fullName evidence="1">Uncharacterized protein</fullName>
    </submittedName>
</protein>